<dbReference type="Pfam" id="PF18175">
    <property type="entry name" value="HU-CCDC81_bac_2"/>
    <property type="match status" value="1"/>
</dbReference>
<dbReference type="AlphaFoldDB" id="A0A923IV27"/>
<evidence type="ECO:0008006" key="8">
    <source>
        <dbReference type="Google" id="ProtNLM"/>
    </source>
</evidence>
<dbReference type="GO" id="GO:0042834">
    <property type="term" value="F:peptidoglycan binding"/>
    <property type="evidence" value="ECO:0007669"/>
    <property type="project" value="InterPro"/>
</dbReference>
<feature type="transmembrane region" description="Helical" evidence="2">
    <location>
        <begin position="247"/>
        <end position="268"/>
    </location>
</feature>
<comment type="caution">
    <text evidence="6">The sequence shown here is derived from an EMBL/GenBank/DDBJ whole genome shotgun (WGS) entry which is preliminary data.</text>
</comment>
<organism evidence="6 7">
    <name type="scientific">Pedobacter planticolens</name>
    <dbReference type="NCBI Taxonomy" id="2679964"/>
    <lineage>
        <taxon>Bacteria</taxon>
        <taxon>Pseudomonadati</taxon>
        <taxon>Bacteroidota</taxon>
        <taxon>Sphingobacteriia</taxon>
        <taxon>Sphingobacteriales</taxon>
        <taxon>Sphingobacteriaceae</taxon>
        <taxon>Pedobacter</taxon>
    </lineage>
</organism>
<proteinExistence type="predicted"/>
<keyword evidence="2" id="KW-0472">Membrane</keyword>
<dbReference type="Proteomes" id="UP000601055">
    <property type="component" value="Unassembled WGS sequence"/>
</dbReference>
<dbReference type="InterPro" id="IPR040495">
    <property type="entry name" value="HU-CCDC81_bac_1"/>
</dbReference>
<feature type="domain" description="CCDC81-like prokaryotic HU" evidence="5">
    <location>
        <begin position="60"/>
        <end position="126"/>
    </location>
</feature>
<keyword evidence="2" id="KW-0812">Transmembrane</keyword>
<evidence type="ECO:0000256" key="2">
    <source>
        <dbReference type="SAM" id="Phobius"/>
    </source>
</evidence>
<dbReference type="InterPro" id="IPR041268">
    <property type="entry name" value="HU-CCDC81_bac_2"/>
</dbReference>
<keyword evidence="2" id="KW-1133">Transmembrane helix</keyword>
<dbReference type="Pfam" id="PF18174">
    <property type="entry name" value="HU-CCDC81_bac_1"/>
    <property type="match status" value="1"/>
</dbReference>
<dbReference type="EMBL" id="WNXD01000001">
    <property type="protein sequence ID" value="MBB2145546.1"/>
    <property type="molecule type" value="Genomic_DNA"/>
</dbReference>
<keyword evidence="7" id="KW-1185">Reference proteome</keyword>
<feature type="domain" description="SPOR" evidence="3">
    <location>
        <begin position="335"/>
        <end position="397"/>
    </location>
</feature>
<dbReference type="RefSeq" id="WP_182922194.1">
    <property type="nucleotide sequence ID" value="NZ_WNXD01000001.1"/>
</dbReference>
<evidence type="ECO:0000256" key="1">
    <source>
        <dbReference type="SAM" id="MobiDB-lite"/>
    </source>
</evidence>
<name>A0A923IV27_9SPHI</name>
<protein>
    <recommendedName>
        <fullName evidence="8">SPOR domain-containing protein</fullName>
    </recommendedName>
</protein>
<evidence type="ECO:0000313" key="7">
    <source>
        <dbReference type="Proteomes" id="UP000601055"/>
    </source>
</evidence>
<dbReference type="InterPro" id="IPR007730">
    <property type="entry name" value="SPOR-like_dom"/>
</dbReference>
<evidence type="ECO:0000259" key="3">
    <source>
        <dbReference type="Pfam" id="PF05036"/>
    </source>
</evidence>
<evidence type="ECO:0000259" key="5">
    <source>
        <dbReference type="Pfam" id="PF18175"/>
    </source>
</evidence>
<accession>A0A923IV27</accession>
<evidence type="ECO:0000259" key="4">
    <source>
        <dbReference type="Pfam" id="PF18174"/>
    </source>
</evidence>
<dbReference type="InterPro" id="IPR036680">
    <property type="entry name" value="SPOR-like_sf"/>
</dbReference>
<dbReference type="Pfam" id="PF05036">
    <property type="entry name" value="SPOR"/>
    <property type="match status" value="1"/>
</dbReference>
<sequence length="413" mass="46730">MDILLYLTELLQTRKTVGIAGLGTLYKKKSPGKYDADKHAFVPPSYIIAFTKELKEQEELANFISNKRNITTDSANYYIGEFAEKIHAELADKYEADLAPIGKLKLVNDELTFIPEQESSFGFEFYGLPTLTEINSETEKEEISTPINKVEENTIEEIEEENKLEEENPGQETTDNLEENVLVNDEQEVYEEIADVQNNEKTYHNLNDLPPIIETTEEEEKEEDIQNEVSTEEILEEEPESKKGLPFFMKFLIVLLIIIAAGAIAYFINPPFFDKYIKHNFEGKQDKNVPIVPNDSLTNKADSSKVDSLAKNNDLVKLTTDSATTTIDSSKVMIYEVLVSAVATERKANKIIANLAKEGVTARKIKLSKTMINISAGSFLTNEDALKYRDSLRTKLKNPGIYIQPIKPKTHKK</sequence>
<feature type="domain" description="CCDC81-like prokaryotic HU" evidence="4">
    <location>
        <begin position="5"/>
        <end position="56"/>
    </location>
</feature>
<gene>
    <name evidence="6" type="ORF">GM921_08630</name>
</gene>
<dbReference type="Gene3D" id="3.30.70.1070">
    <property type="entry name" value="Sporulation related repeat"/>
    <property type="match status" value="1"/>
</dbReference>
<evidence type="ECO:0000313" key="6">
    <source>
        <dbReference type="EMBL" id="MBB2145546.1"/>
    </source>
</evidence>
<reference evidence="6" key="1">
    <citation type="submission" date="2019-11" db="EMBL/GenBank/DDBJ databases">
        <title>Description of Pedobacter sp. LMG 31464T.</title>
        <authorList>
            <person name="Carlier A."/>
            <person name="Qi S."/>
            <person name="Vandamme P."/>
        </authorList>
    </citation>
    <scope>NUCLEOTIDE SEQUENCE</scope>
    <source>
        <strain evidence="6">LMG 31464</strain>
    </source>
</reference>
<feature type="region of interest" description="Disordered" evidence="1">
    <location>
        <begin position="217"/>
        <end position="237"/>
    </location>
</feature>